<evidence type="ECO:0000313" key="1">
    <source>
        <dbReference type="EMBL" id="EIJ71551.1"/>
    </source>
</evidence>
<dbReference type="InterPro" id="IPR014718">
    <property type="entry name" value="GH-type_carb-bd"/>
</dbReference>
<reference evidence="1 2" key="1">
    <citation type="submission" date="2012-03" db="EMBL/GenBank/DDBJ databases">
        <authorList>
            <person name="Harkins D.M."/>
            <person name="Madupu R."/>
            <person name="Durkin A.S."/>
            <person name="Torralba M."/>
            <person name="Methe B."/>
            <person name="Sutton G.G."/>
            <person name="Nelson K.E."/>
        </authorList>
    </citation>
    <scope>NUCLEOTIDE SEQUENCE [LARGE SCALE GENOMIC DNA]</scope>
    <source>
        <strain evidence="1 2">CCUG 2042</strain>
    </source>
</reference>
<dbReference type="EMBL" id="AJSX01000007">
    <property type="protein sequence ID" value="EIJ71551.1"/>
    <property type="molecule type" value="Genomic_DNA"/>
</dbReference>
<dbReference type="Gene3D" id="2.70.98.10">
    <property type="match status" value="1"/>
</dbReference>
<evidence type="ECO:0000313" key="2">
    <source>
        <dbReference type="Proteomes" id="UP000006457"/>
    </source>
</evidence>
<keyword evidence="2" id="KW-1185">Reference proteome</keyword>
<dbReference type="AlphaFoldDB" id="I3DIK8"/>
<dbReference type="PATRIC" id="fig|1095749.3.peg.242"/>
<dbReference type="eggNOG" id="COG0676">
    <property type="taxonomic scope" value="Bacteria"/>
</dbReference>
<dbReference type="PANTHER" id="PTHR11122">
    <property type="entry name" value="APOSPORY-ASSOCIATED PROTEIN C-RELATED"/>
    <property type="match status" value="1"/>
</dbReference>
<dbReference type="Pfam" id="PF01263">
    <property type="entry name" value="Aldose_epim"/>
    <property type="match status" value="1"/>
</dbReference>
<dbReference type="InterPro" id="IPR011013">
    <property type="entry name" value="Gal_mutarotase_sf_dom"/>
</dbReference>
<dbReference type="InterPro" id="IPR008183">
    <property type="entry name" value="Aldose_1/G6P_1-epimerase"/>
</dbReference>
<name>I3DIK8_9PAST</name>
<proteinExistence type="predicted"/>
<accession>I3DIK8</accession>
<sequence length="136" mass="15550">MLRISKIEPFKLGLAIRGGIPLCYSWFGNADGLPSHSYARVSLWQLSDYHISEQKVRLEFSLFSKENLIIAKNSMTFTNECEIKFTNYAEDNAQIALHSYFNIANIEQVELHGLPTNIFNSLNKQQETVPSPRIIN</sequence>
<gene>
    <name evidence="1" type="ORF">HMPREF1052_0006</name>
</gene>
<comment type="caution">
    <text evidence="1">The sequence shown here is derived from an EMBL/GenBank/DDBJ whole genome shotgun (WGS) entry which is preliminary data.</text>
</comment>
<dbReference type="GO" id="GO:0030246">
    <property type="term" value="F:carbohydrate binding"/>
    <property type="evidence" value="ECO:0007669"/>
    <property type="project" value="InterPro"/>
</dbReference>
<organism evidence="1 2">
    <name type="scientific">Pasteurella bettyae CCUG 2042</name>
    <dbReference type="NCBI Taxonomy" id="1095749"/>
    <lineage>
        <taxon>Bacteria</taxon>
        <taxon>Pseudomonadati</taxon>
        <taxon>Pseudomonadota</taxon>
        <taxon>Gammaproteobacteria</taxon>
        <taxon>Pasteurellales</taxon>
        <taxon>Pasteurellaceae</taxon>
        <taxon>Pasteurella</taxon>
    </lineage>
</organism>
<dbReference type="SUPFAM" id="SSF74650">
    <property type="entry name" value="Galactose mutarotase-like"/>
    <property type="match status" value="1"/>
</dbReference>
<dbReference type="GO" id="GO:0005975">
    <property type="term" value="P:carbohydrate metabolic process"/>
    <property type="evidence" value="ECO:0007669"/>
    <property type="project" value="InterPro"/>
</dbReference>
<dbReference type="PANTHER" id="PTHR11122:SF13">
    <property type="entry name" value="GLUCOSE-6-PHOSPHATE 1-EPIMERASE"/>
    <property type="match status" value="1"/>
</dbReference>
<dbReference type="Proteomes" id="UP000006457">
    <property type="component" value="Unassembled WGS sequence"/>
</dbReference>
<dbReference type="GO" id="GO:0016853">
    <property type="term" value="F:isomerase activity"/>
    <property type="evidence" value="ECO:0007669"/>
    <property type="project" value="InterPro"/>
</dbReference>
<protein>
    <submittedName>
        <fullName evidence="1">Aldose 1-epimerase domain protein</fullName>
    </submittedName>
</protein>